<dbReference type="CDD" id="cd00371">
    <property type="entry name" value="HMA"/>
    <property type="match status" value="1"/>
</dbReference>
<keyword evidence="7" id="KW-1015">Disulfide bond</keyword>
<dbReference type="GO" id="GO:0005507">
    <property type="term" value="F:copper ion binding"/>
    <property type="evidence" value="ECO:0007669"/>
    <property type="project" value="InterPro"/>
</dbReference>
<dbReference type="InterPro" id="IPR024134">
    <property type="entry name" value="SOD_Cu/Zn_/chaperone"/>
</dbReference>
<evidence type="ECO:0000256" key="3">
    <source>
        <dbReference type="ARBA" id="ARBA00010636"/>
    </source>
</evidence>
<evidence type="ECO:0000256" key="2">
    <source>
        <dbReference type="ARBA" id="ARBA00004496"/>
    </source>
</evidence>
<dbReference type="InterPro" id="IPR001424">
    <property type="entry name" value="SOD_Cu_Zn_dom"/>
</dbReference>
<gene>
    <name evidence="11" type="ORF">P167DRAFT_531882</name>
</gene>
<evidence type="ECO:0000256" key="8">
    <source>
        <dbReference type="ARBA" id="ARBA00025798"/>
    </source>
</evidence>
<dbReference type="AlphaFoldDB" id="A0A3N4L8H3"/>
<evidence type="ECO:0000256" key="7">
    <source>
        <dbReference type="ARBA" id="ARBA00023157"/>
    </source>
</evidence>
<evidence type="ECO:0000256" key="1">
    <source>
        <dbReference type="ARBA" id="ARBA00001973"/>
    </source>
</evidence>
<comment type="similarity">
    <text evidence="8">In the C-terminal section; belongs to the Cu-Zn superoxide dismutase family.</text>
</comment>
<dbReference type="InterPro" id="IPR006121">
    <property type="entry name" value="HMA_dom"/>
</dbReference>
<dbReference type="Gene3D" id="3.30.70.100">
    <property type="match status" value="1"/>
</dbReference>
<name>A0A3N4L8H3_9PEZI</name>
<evidence type="ECO:0000256" key="6">
    <source>
        <dbReference type="ARBA" id="ARBA00022723"/>
    </source>
</evidence>
<dbReference type="SUPFAM" id="SSF55008">
    <property type="entry name" value="HMA, heavy metal-associated domain"/>
    <property type="match status" value="1"/>
</dbReference>
<keyword evidence="5" id="KW-0963">Cytoplasm</keyword>
<comment type="similarity">
    <text evidence="3">Belongs to the CCS1 family.</text>
</comment>
<dbReference type="Gene3D" id="2.60.40.200">
    <property type="entry name" value="Superoxide dismutase, copper/zinc binding domain"/>
    <property type="match status" value="1"/>
</dbReference>
<comment type="subcellular location">
    <subcellularLocation>
        <location evidence="2">Cytoplasm</location>
    </subcellularLocation>
</comment>
<dbReference type="GO" id="GO:0006801">
    <property type="term" value="P:superoxide metabolic process"/>
    <property type="evidence" value="ECO:0007669"/>
    <property type="project" value="InterPro"/>
</dbReference>
<protein>
    <recommendedName>
        <fullName evidence="4">Superoxide dismutase 1 copper chaperone</fullName>
    </recommendedName>
    <alternativeName>
        <fullName evidence="9">Superoxide dismutase copper chaperone</fullName>
    </alternativeName>
</protein>
<dbReference type="InterPro" id="IPR036423">
    <property type="entry name" value="SOD-like_Cu/Zn_dom_sf"/>
</dbReference>
<keyword evidence="6" id="KW-0479">Metal-binding</keyword>
<dbReference type="Pfam" id="PF00403">
    <property type="entry name" value="HMA"/>
    <property type="match status" value="1"/>
</dbReference>
<dbReference type="InParanoid" id="A0A3N4L8H3"/>
<comment type="cofactor">
    <cofactor evidence="1">
        <name>Cu(2+)</name>
        <dbReference type="ChEBI" id="CHEBI:29036"/>
    </cofactor>
</comment>
<organism evidence="11 12">
    <name type="scientific">Morchella conica CCBAS932</name>
    <dbReference type="NCBI Taxonomy" id="1392247"/>
    <lineage>
        <taxon>Eukaryota</taxon>
        <taxon>Fungi</taxon>
        <taxon>Dikarya</taxon>
        <taxon>Ascomycota</taxon>
        <taxon>Pezizomycotina</taxon>
        <taxon>Pezizomycetes</taxon>
        <taxon>Pezizales</taxon>
        <taxon>Morchellaceae</taxon>
        <taxon>Morchella</taxon>
    </lineage>
</organism>
<dbReference type="FunCoup" id="A0A3N4L8H3">
    <property type="interactions" value="269"/>
</dbReference>
<dbReference type="SUPFAM" id="SSF49329">
    <property type="entry name" value="Cu,Zn superoxide dismutase-like"/>
    <property type="match status" value="1"/>
</dbReference>
<dbReference type="STRING" id="1392247.A0A3N4L8H3"/>
<evidence type="ECO:0000256" key="4">
    <source>
        <dbReference type="ARBA" id="ARBA00016103"/>
    </source>
</evidence>
<dbReference type="EMBL" id="ML119107">
    <property type="protein sequence ID" value="RPB16931.1"/>
    <property type="molecule type" value="Genomic_DNA"/>
</dbReference>
<dbReference type="Proteomes" id="UP000277580">
    <property type="component" value="Unassembled WGS sequence"/>
</dbReference>
<dbReference type="PROSITE" id="PS50846">
    <property type="entry name" value="HMA_2"/>
    <property type="match status" value="1"/>
</dbReference>
<dbReference type="GO" id="GO:0005737">
    <property type="term" value="C:cytoplasm"/>
    <property type="evidence" value="ECO:0007669"/>
    <property type="project" value="UniProtKB-SubCell"/>
</dbReference>
<evidence type="ECO:0000259" key="10">
    <source>
        <dbReference type="PROSITE" id="PS50846"/>
    </source>
</evidence>
<evidence type="ECO:0000313" key="12">
    <source>
        <dbReference type="Proteomes" id="UP000277580"/>
    </source>
</evidence>
<sequence length="243" mass="25824">MIHPFKTLFAVPLECDSCINDVTKSLQRLPGILNVDADLVKQLVSVEGTAAPSAIVSAIQSTGRDAILRGSGNPNSAAVAILETYTPGIADPVRGLVRMVQVSAKLTILDLTIRGLSPGTYHATVRATGDISQGAASAGGIWEDEEVKDNEPSRGRLGTVEVGLTGVGTVLLDKPVEVWEIIGRSIVVSRYKEEGKFTKNDPDTIVGVIARSAGVWENEKTVCSCSGKNIWDERKENVGRGMV</sequence>
<dbReference type="OrthoDB" id="666972at2759"/>
<accession>A0A3N4L8H3</accession>
<dbReference type="FunFam" id="3.30.70.100:FF:000038">
    <property type="entry name" value="Superoxide dismutase 1 copper chaperone"/>
    <property type="match status" value="1"/>
</dbReference>
<evidence type="ECO:0000256" key="9">
    <source>
        <dbReference type="ARBA" id="ARBA00032899"/>
    </source>
</evidence>
<keyword evidence="12" id="KW-1185">Reference proteome</keyword>
<dbReference type="InterPro" id="IPR036163">
    <property type="entry name" value="HMA_dom_sf"/>
</dbReference>
<proteinExistence type="inferred from homology"/>
<dbReference type="PANTHER" id="PTHR10003">
    <property type="entry name" value="SUPEROXIDE DISMUTASE CU-ZN -RELATED"/>
    <property type="match status" value="1"/>
</dbReference>
<reference evidence="11 12" key="1">
    <citation type="journal article" date="2018" name="Nat. Ecol. Evol.">
        <title>Pezizomycetes genomes reveal the molecular basis of ectomycorrhizal truffle lifestyle.</title>
        <authorList>
            <person name="Murat C."/>
            <person name="Payen T."/>
            <person name="Noel B."/>
            <person name="Kuo A."/>
            <person name="Morin E."/>
            <person name="Chen J."/>
            <person name="Kohler A."/>
            <person name="Krizsan K."/>
            <person name="Balestrini R."/>
            <person name="Da Silva C."/>
            <person name="Montanini B."/>
            <person name="Hainaut M."/>
            <person name="Levati E."/>
            <person name="Barry K.W."/>
            <person name="Belfiori B."/>
            <person name="Cichocki N."/>
            <person name="Clum A."/>
            <person name="Dockter R.B."/>
            <person name="Fauchery L."/>
            <person name="Guy J."/>
            <person name="Iotti M."/>
            <person name="Le Tacon F."/>
            <person name="Lindquist E.A."/>
            <person name="Lipzen A."/>
            <person name="Malagnac F."/>
            <person name="Mello A."/>
            <person name="Molinier V."/>
            <person name="Miyauchi S."/>
            <person name="Poulain J."/>
            <person name="Riccioni C."/>
            <person name="Rubini A."/>
            <person name="Sitrit Y."/>
            <person name="Splivallo R."/>
            <person name="Traeger S."/>
            <person name="Wang M."/>
            <person name="Zifcakova L."/>
            <person name="Wipf D."/>
            <person name="Zambonelli A."/>
            <person name="Paolocci F."/>
            <person name="Nowrousian M."/>
            <person name="Ottonello S."/>
            <person name="Baldrian P."/>
            <person name="Spatafora J.W."/>
            <person name="Henrissat B."/>
            <person name="Nagy L.G."/>
            <person name="Aury J.M."/>
            <person name="Wincker P."/>
            <person name="Grigoriev I.V."/>
            <person name="Bonfante P."/>
            <person name="Martin F.M."/>
        </authorList>
    </citation>
    <scope>NUCLEOTIDE SEQUENCE [LARGE SCALE GENOMIC DNA]</scope>
    <source>
        <strain evidence="11 12">CCBAS932</strain>
    </source>
</reference>
<evidence type="ECO:0000256" key="5">
    <source>
        <dbReference type="ARBA" id="ARBA00022490"/>
    </source>
</evidence>
<evidence type="ECO:0000313" key="11">
    <source>
        <dbReference type="EMBL" id="RPB16931.1"/>
    </source>
</evidence>
<dbReference type="Pfam" id="PF00080">
    <property type="entry name" value="Sod_Cu"/>
    <property type="match status" value="1"/>
</dbReference>
<feature type="domain" description="HMA" evidence="10">
    <location>
        <begin position="4"/>
        <end position="67"/>
    </location>
</feature>